<feature type="chain" id="PRO_5020197497" evidence="1">
    <location>
        <begin position="27"/>
        <end position="69"/>
    </location>
</feature>
<proteinExistence type="predicted"/>
<evidence type="ECO:0000313" key="3">
    <source>
        <dbReference type="Proteomes" id="UP000298652"/>
    </source>
</evidence>
<accession>A0A4U6UMG7</accession>
<dbReference type="Proteomes" id="UP000298652">
    <property type="component" value="Chromosome 5"/>
</dbReference>
<evidence type="ECO:0000256" key="1">
    <source>
        <dbReference type="SAM" id="SignalP"/>
    </source>
</evidence>
<keyword evidence="1" id="KW-0732">Signal</keyword>
<evidence type="ECO:0000313" key="2">
    <source>
        <dbReference type="EMBL" id="TKW17631.1"/>
    </source>
</evidence>
<sequence>MIIVFRLFFMFLVSIFLFSSDRDILAATTRKCTCSLVNWSHKPAVFCENCHLICTVSSASTCICKYIIA</sequence>
<feature type="signal peptide" evidence="1">
    <location>
        <begin position="1"/>
        <end position="26"/>
    </location>
</feature>
<protein>
    <submittedName>
        <fullName evidence="2">Uncharacterized protein</fullName>
    </submittedName>
</protein>
<dbReference type="EMBL" id="CM016556">
    <property type="protein sequence ID" value="TKW17631.1"/>
    <property type="molecule type" value="Genomic_DNA"/>
</dbReference>
<reference evidence="2" key="1">
    <citation type="submission" date="2019-03" db="EMBL/GenBank/DDBJ databases">
        <title>WGS assembly of Setaria viridis.</title>
        <authorList>
            <person name="Huang P."/>
            <person name="Jenkins J."/>
            <person name="Grimwood J."/>
            <person name="Barry K."/>
            <person name="Healey A."/>
            <person name="Mamidi S."/>
            <person name="Sreedasyam A."/>
            <person name="Shu S."/>
            <person name="Feldman M."/>
            <person name="Wu J."/>
            <person name="Yu Y."/>
            <person name="Chen C."/>
            <person name="Johnson J."/>
            <person name="Rokhsar D."/>
            <person name="Baxter I."/>
            <person name="Schmutz J."/>
            <person name="Brutnell T."/>
            <person name="Kellogg E."/>
        </authorList>
    </citation>
    <scope>NUCLEOTIDE SEQUENCE [LARGE SCALE GENOMIC DNA]</scope>
</reference>
<gene>
    <name evidence="2" type="ORF">SEVIR_5G380832v2</name>
</gene>
<dbReference type="Gramene" id="TKW17631">
    <property type="protein sequence ID" value="TKW17631"/>
    <property type="gene ID" value="SEVIR_5G380832v2"/>
</dbReference>
<organism evidence="2 3">
    <name type="scientific">Setaria viridis</name>
    <name type="common">Green bristlegrass</name>
    <name type="synonym">Setaria italica subsp. viridis</name>
    <dbReference type="NCBI Taxonomy" id="4556"/>
    <lineage>
        <taxon>Eukaryota</taxon>
        <taxon>Viridiplantae</taxon>
        <taxon>Streptophyta</taxon>
        <taxon>Embryophyta</taxon>
        <taxon>Tracheophyta</taxon>
        <taxon>Spermatophyta</taxon>
        <taxon>Magnoliopsida</taxon>
        <taxon>Liliopsida</taxon>
        <taxon>Poales</taxon>
        <taxon>Poaceae</taxon>
        <taxon>PACMAD clade</taxon>
        <taxon>Panicoideae</taxon>
        <taxon>Panicodae</taxon>
        <taxon>Paniceae</taxon>
        <taxon>Cenchrinae</taxon>
        <taxon>Setaria</taxon>
    </lineage>
</organism>
<dbReference type="AlphaFoldDB" id="A0A4U6UMG7"/>
<name>A0A4U6UMG7_SETVI</name>
<keyword evidence="3" id="KW-1185">Reference proteome</keyword>